<gene>
    <name evidence="2" type="ORF">EV214_15011</name>
</gene>
<protein>
    <submittedName>
        <fullName evidence="2">Uncharacterized protein DUF5071</fullName>
    </submittedName>
</protein>
<sequence length="128" mass="15277">MKKNYFIPKHKFDFEAVERIKNADSISIQPVLPEIFEWVEDINWPVAQELVKVLVKFNDLIIPFLKDLMQKPDGLREYSVYYGMMPLLTNRQLLLLKDELERVASNPSLFEIEEEYDKIARQYLQKIL</sequence>
<organism evidence="2 3">
    <name type="scientific">Marinisporobacter balticus</name>
    <dbReference type="NCBI Taxonomy" id="2018667"/>
    <lineage>
        <taxon>Bacteria</taxon>
        <taxon>Bacillati</taxon>
        <taxon>Bacillota</taxon>
        <taxon>Clostridia</taxon>
        <taxon>Peptostreptococcales</taxon>
        <taxon>Thermotaleaceae</taxon>
        <taxon>Marinisporobacter</taxon>
    </lineage>
</organism>
<feature type="domain" description="DUF5071" evidence="1">
    <location>
        <begin position="7"/>
        <end position="124"/>
    </location>
</feature>
<dbReference type="Pfam" id="PF16804">
    <property type="entry name" value="DUF5071"/>
    <property type="match status" value="1"/>
</dbReference>
<evidence type="ECO:0000313" key="3">
    <source>
        <dbReference type="Proteomes" id="UP000294919"/>
    </source>
</evidence>
<dbReference type="OrthoDB" id="1846249at2"/>
<dbReference type="RefSeq" id="WP_132248352.1">
    <property type="nucleotide sequence ID" value="NZ_SLWV01000050.1"/>
</dbReference>
<evidence type="ECO:0000259" key="1">
    <source>
        <dbReference type="Pfam" id="PF16804"/>
    </source>
</evidence>
<comment type="caution">
    <text evidence="2">The sequence shown here is derived from an EMBL/GenBank/DDBJ whole genome shotgun (WGS) entry which is preliminary data.</text>
</comment>
<proteinExistence type="predicted"/>
<reference evidence="2 3" key="1">
    <citation type="submission" date="2019-03" db="EMBL/GenBank/DDBJ databases">
        <title>Genomic Encyclopedia of Type Strains, Phase IV (KMG-IV): sequencing the most valuable type-strain genomes for metagenomic binning, comparative biology and taxonomic classification.</title>
        <authorList>
            <person name="Goeker M."/>
        </authorList>
    </citation>
    <scope>NUCLEOTIDE SEQUENCE [LARGE SCALE GENOMIC DNA]</scope>
    <source>
        <strain evidence="2 3">DSM 102940</strain>
    </source>
</reference>
<keyword evidence="3" id="KW-1185">Reference proteome</keyword>
<name>A0A4R2K4G8_9FIRM</name>
<dbReference type="AlphaFoldDB" id="A0A4R2K4G8"/>
<evidence type="ECO:0000313" key="2">
    <source>
        <dbReference type="EMBL" id="TCO68061.1"/>
    </source>
</evidence>
<dbReference type="InterPro" id="IPR038692">
    <property type="entry name" value="Cthe_2751_sf"/>
</dbReference>
<dbReference type="EMBL" id="SLWV01000050">
    <property type="protein sequence ID" value="TCO68061.1"/>
    <property type="molecule type" value="Genomic_DNA"/>
</dbReference>
<dbReference type="Proteomes" id="UP000294919">
    <property type="component" value="Unassembled WGS sequence"/>
</dbReference>
<accession>A0A4R2K4G8</accession>
<dbReference type="InterPro" id="IPR031837">
    <property type="entry name" value="DUF5071"/>
</dbReference>
<dbReference type="Gene3D" id="1.25.40.750">
    <property type="entry name" value="Domain of unknown function DUF5071"/>
    <property type="match status" value="1"/>
</dbReference>